<protein>
    <submittedName>
        <fullName evidence="4">SDR family NAD(P)-dependent oxidoreductase</fullName>
        <ecNumber evidence="4">1.-.-.-</ecNumber>
    </submittedName>
</protein>
<evidence type="ECO:0000313" key="4">
    <source>
        <dbReference type="EMBL" id="MFC7334510.1"/>
    </source>
</evidence>
<evidence type="ECO:0000256" key="2">
    <source>
        <dbReference type="ARBA" id="ARBA00023002"/>
    </source>
</evidence>
<dbReference type="PANTHER" id="PTHR44196:SF1">
    <property type="entry name" value="DEHYDROGENASE_REDUCTASE SDR FAMILY MEMBER 7B"/>
    <property type="match status" value="1"/>
</dbReference>
<dbReference type="SUPFAM" id="SSF51735">
    <property type="entry name" value="NAD(P)-binding Rossmann-fold domains"/>
    <property type="match status" value="1"/>
</dbReference>
<dbReference type="PRINTS" id="PR00081">
    <property type="entry name" value="GDHRDH"/>
</dbReference>
<dbReference type="EC" id="1.-.-.-" evidence="4"/>
<dbReference type="InterPro" id="IPR057326">
    <property type="entry name" value="KR_dom"/>
</dbReference>
<proteinExistence type="inferred from homology"/>
<keyword evidence="5" id="KW-1185">Reference proteome</keyword>
<dbReference type="GO" id="GO:0016491">
    <property type="term" value="F:oxidoreductase activity"/>
    <property type="evidence" value="ECO:0007669"/>
    <property type="project" value="UniProtKB-KW"/>
</dbReference>
<keyword evidence="2 4" id="KW-0560">Oxidoreductase</keyword>
<dbReference type="Pfam" id="PF00106">
    <property type="entry name" value="adh_short"/>
    <property type="match status" value="1"/>
</dbReference>
<dbReference type="InterPro" id="IPR036291">
    <property type="entry name" value="NAD(P)-bd_dom_sf"/>
</dbReference>
<sequence>MHDPGCILITGASSGIGEALALDYAAPGRRLLLTGRDTARLEAVAEACRSRGAEVAAAVIDVTDRQGLADWLLARDGERPVDLAIANAGISAGTGSGGESEDQARAIFAVNLDGVLNTVQPLIPRFVARRRGQIALMSSLAGFRGFPGAPAYCASKAAVRLYGESLRGALAAAGVEVSVVCPGFVVSRMTAVNRFPMPFLMETGRAARLIRRGLERNRARIAFPWPTWAAVWFLSLLPPGLTDALLARAPRKG</sequence>
<evidence type="ECO:0000259" key="3">
    <source>
        <dbReference type="SMART" id="SM00822"/>
    </source>
</evidence>
<evidence type="ECO:0000256" key="1">
    <source>
        <dbReference type="ARBA" id="ARBA00006484"/>
    </source>
</evidence>
<accession>A0ABW2KYV9</accession>
<dbReference type="Proteomes" id="UP001596456">
    <property type="component" value="Unassembled WGS sequence"/>
</dbReference>
<evidence type="ECO:0000313" key="5">
    <source>
        <dbReference type="Proteomes" id="UP001596456"/>
    </source>
</evidence>
<organism evidence="4 5">
    <name type="scientific">Rhodocista pekingensis</name>
    <dbReference type="NCBI Taxonomy" id="201185"/>
    <lineage>
        <taxon>Bacteria</taxon>
        <taxon>Pseudomonadati</taxon>
        <taxon>Pseudomonadota</taxon>
        <taxon>Alphaproteobacteria</taxon>
        <taxon>Rhodospirillales</taxon>
        <taxon>Azospirillaceae</taxon>
        <taxon>Rhodocista</taxon>
    </lineage>
</organism>
<comment type="caution">
    <text evidence="4">The sequence shown here is derived from an EMBL/GenBank/DDBJ whole genome shotgun (WGS) entry which is preliminary data.</text>
</comment>
<dbReference type="PANTHER" id="PTHR44196">
    <property type="entry name" value="DEHYDROGENASE/REDUCTASE SDR FAMILY MEMBER 7B"/>
    <property type="match status" value="1"/>
</dbReference>
<dbReference type="RefSeq" id="WP_377360062.1">
    <property type="nucleotide sequence ID" value="NZ_JBHTCM010000016.1"/>
</dbReference>
<name>A0ABW2KYV9_9PROT</name>
<gene>
    <name evidence="4" type="ORF">ACFQPS_15180</name>
</gene>
<feature type="domain" description="Ketoreductase" evidence="3">
    <location>
        <begin position="5"/>
        <end position="188"/>
    </location>
</feature>
<dbReference type="Gene3D" id="3.40.50.720">
    <property type="entry name" value="NAD(P)-binding Rossmann-like Domain"/>
    <property type="match status" value="1"/>
</dbReference>
<dbReference type="InterPro" id="IPR020904">
    <property type="entry name" value="Sc_DH/Rdtase_CS"/>
</dbReference>
<dbReference type="InterPro" id="IPR002347">
    <property type="entry name" value="SDR_fam"/>
</dbReference>
<comment type="similarity">
    <text evidence="1">Belongs to the short-chain dehydrogenases/reductases (SDR) family.</text>
</comment>
<reference evidence="5" key="1">
    <citation type="journal article" date="2019" name="Int. J. Syst. Evol. Microbiol.">
        <title>The Global Catalogue of Microorganisms (GCM) 10K type strain sequencing project: providing services to taxonomists for standard genome sequencing and annotation.</title>
        <authorList>
            <consortium name="The Broad Institute Genomics Platform"/>
            <consortium name="The Broad Institute Genome Sequencing Center for Infectious Disease"/>
            <person name="Wu L."/>
            <person name="Ma J."/>
        </authorList>
    </citation>
    <scope>NUCLEOTIDE SEQUENCE [LARGE SCALE GENOMIC DNA]</scope>
    <source>
        <strain evidence="5">CGMCC 1.16275</strain>
    </source>
</reference>
<dbReference type="SMART" id="SM00822">
    <property type="entry name" value="PKS_KR"/>
    <property type="match status" value="1"/>
</dbReference>
<dbReference type="PROSITE" id="PS00061">
    <property type="entry name" value="ADH_SHORT"/>
    <property type="match status" value="1"/>
</dbReference>
<dbReference type="EMBL" id="JBHTCM010000016">
    <property type="protein sequence ID" value="MFC7334510.1"/>
    <property type="molecule type" value="Genomic_DNA"/>
</dbReference>